<evidence type="ECO:0000256" key="2">
    <source>
        <dbReference type="ARBA" id="ARBA00010940"/>
    </source>
</evidence>
<evidence type="ECO:0000256" key="8">
    <source>
        <dbReference type="ARBA" id="ARBA00023306"/>
    </source>
</evidence>
<keyword evidence="5 9" id="KW-0238">DNA-binding</keyword>
<evidence type="ECO:0000256" key="6">
    <source>
        <dbReference type="ARBA" id="ARBA00023163"/>
    </source>
</evidence>
<evidence type="ECO:0000256" key="3">
    <source>
        <dbReference type="ARBA" id="ARBA00022491"/>
    </source>
</evidence>
<name>A0A8D7AT05_MUSAM</name>
<evidence type="ECO:0000256" key="7">
    <source>
        <dbReference type="ARBA" id="ARBA00023242"/>
    </source>
</evidence>
<comment type="subcellular location">
    <subcellularLocation>
        <location evidence="1 9">Nucleus</location>
    </subcellularLocation>
</comment>
<dbReference type="AlphaFoldDB" id="A0A8D7AT05"/>
<feature type="compositionally biased region" description="Polar residues" evidence="10">
    <location>
        <begin position="144"/>
        <end position="153"/>
    </location>
</feature>
<dbReference type="InterPro" id="IPR036390">
    <property type="entry name" value="WH_DNA-bd_sf"/>
</dbReference>
<dbReference type="PANTHER" id="PTHR12081">
    <property type="entry name" value="TRANSCRIPTION FACTOR E2F"/>
    <property type="match status" value="1"/>
</dbReference>
<keyword evidence="7 9" id="KW-0539">Nucleus</keyword>
<proteinExistence type="inferred from homology"/>
<dbReference type="SMART" id="SM01372">
    <property type="entry name" value="E2F_TDP"/>
    <property type="match status" value="2"/>
</dbReference>
<dbReference type="Gene3D" id="1.10.10.10">
    <property type="entry name" value="Winged helix-like DNA-binding domain superfamily/Winged helix DNA-binding domain"/>
    <property type="match status" value="2"/>
</dbReference>
<evidence type="ECO:0000256" key="1">
    <source>
        <dbReference type="ARBA" id="ARBA00004123"/>
    </source>
</evidence>
<feature type="region of interest" description="Disordered" evidence="10">
    <location>
        <begin position="122"/>
        <end position="162"/>
    </location>
</feature>
<gene>
    <name evidence="12" type="ORF">GSMUA_52600.1</name>
</gene>
<dbReference type="EMBL" id="HG996473">
    <property type="protein sequence ID" value="CAG1855378.1"/>
    <property type="molecule type" value="Genomic_DNA"/>
</dbReference>
<keyword evidence="6 9" id="KW-0804">Transcription</keyword>
<feature type="compositionally biased region" description="Basic and acidic residues" evidence="10">
    <location>
        <begin position="130"/>
        <end position="142"/>
    </location>
</feature>
<dbReference type="GO" id="GO:0005634">
    <property type="term" value="C:nucleus"/>
    <property type="evidence" value="ECO:0007669"/>
    <property type="project" value="UniProtKB-SubCell"/>
</dbReference>
<feature type="domain" description="E2F/DP family winged-helix DNA-binding" evidence="11">
    <location>
        <begin position="20"/>
        <end position="85"/>
    </location>
</feature>
<dbReference type="SUPFAM" id="SSF46785">
    <property type="entry name" value="Winged helix' DNA-binding domain"/>
    <property type="match status" value="2"/>
</dbReference>
<reference evidence="12" key="1">
    <citation type="submission" date="2021-03" db="EMBL/GenBank/DDBJ databases">
        <authorList>
            <consortium name="Genoscope - CEA"/>
            <person name="William W."/>
        </authorList>
    </citation>
    <scope>NUCLEOTIDE SEQUENCE</scope>
    <source>
        <strain evidence="12">Doubled-haploid Pahang</strain>
    </source>
</reference>
<evidence type="ECO:0000256" key="10">
    <source>
        <dbReference type="SAM" id="MobiDB-lite"/>
    </source>
</evidence>
<dbReference type="GO" id="GO:0005667">
    <property type="term" value="C:transcription regulator complex"/>
    <property type="evidence" value="ECO:0007669"/>
    <property type="project" value="InterPro"/>
</dbReference>
<dbReference type="GO" id="GO:0006357">
    <property type="term" value="P:regulation of transcription by RNA polymerase II"/>
    <property type="evidence" value="ECO:0007669"/>
    <property type="project" value="InterPro"/>
</dbReference>
<dbReference type="Pfam" id="PF02319">
    <property type="entry name" value="WHD_E2F_TDP"/>
    <property type="match status" value="2"/>
</dbReference>
<dbReference type="InterPro" id="IPR036388">
    <property type="entry name" value="WH-like_DNA-bd_sf"/>
</dbReference>
<evidence type="ECO:0000259" key="11">
    <source>
        <dbReference type="SMART" id="SM01372"/>
    </source>
</evidence>
<dbReference type="FunFam" id="1.10.10.10:FF:000073">
    <property type="entry name" value="E2F transcription factor 8"/>
    <property type="match status" value="1"/>
</dbReference>
<evidence type="ECO:0000313" key="12">
    <source>
        <dbReference type="EMBL" id="CAG1855378.1"/>
    </source>
</evidence>
<keyword evidence="3" id="KW-0678">Repressor</keyword>
<protein>
    <submittedName>
        <fullName evidence="12">(wild Malaysian banana) hypothetical protein</fullName>
    </submittedName>
</protein>
<dbReference type="PANTHER" id="PTHR12081:SF7">
    <property type="entry name" value="TRANSCRIPTION FACTOR EFL-3"/>
    <property type="match status" value="1"/>
</dbReference>
<dbReference type="InterPro" id="IPR015633">
    <property type="entry name" value="E2F"/>
</dbReference>
<evidence type="ECO:0000256" key="9">
    <source>
        <dbReference type="RuleBase" id="RU003796"/>
    </source>
</evidence>
<feature type="domain" description="E2F/DP family winged-helix DNA-binding" evidence="11">
    <location>
        <begin position="164"/>
        <end position="247"/>
    </location>
</feature>
<evidence type="ECO:0000256" key="5">
    <source>
        <dbReference type="ARBA" id="ARBA00023125"/>
    </source>
</evidence>
<accession>A0A8D7AT05</accession>
<keyword evidence="4 9" id="KW-0805">Transcription regulation</keyword>
<sequence>MSSSPSQFLDSGSKHHSYCRKQKSLGVLCSNFVSLYDRDGVELVGLDYAARQLGVERRRIYDIVNVMESVGVLARKAKNKYSWIGFSGIPKALKELKEEALRAISGSDGPCEKVGLMKEVLEDEDDDSEGQNHDDGDEKFSKMDNASSSSGNHISKARSATDNRKEKSLGLLTRNFVKLFLTSDVDTISLDEAARLLLGDISDLSNMRSYNAAKVRRLYDIANVLSSMSLIEKIQVEARKPAFRWLGTEGKPKTDTGGTFAPPPIVKPLNKRAFGNEITNVDMKRSRLCCTVSKKPGKAQMRSDDLKECNLTAQKQLITKSGYVFGPFCPAGMTKVDGDVEGKGERSAQDWESLACSLRPQYHNQALNELFTHYMEAWKSWYSELAQGSYNL</sequence>
<evidence type="ECO:0000256" key="4">
    <source>
        <dbReference type="ARBA" id="ARBA00023015"/>
    </source>
</evidence>
<keyword evidence="8" id="KW-0131">Cell cycle</keyword>
<dbReference type="GO" id="GO:0000978">
    <property type="term" value="F:RNA polymerase II cis-regulatory region sequence-specific DNA binding"/>
    <property type="evidence" value="ECO:0007669"/>
    <property type="project" value="InterPro"/>
</dbReference>
<dbReference type="FunFam" id="1.10.10.10:FF:000295">
    <property type="entry name" value="E2F transcription factor-like E2FE"/>
    <property type="match status" value="1"/>
</dbReference>
<comment type="similarity">
    <text evidence="2 9">Belongs to the E2F/DP family.</text>
</comment>
<organism evidence="12">
    <name type="scientific">Musa acuminata subsp. malaccensis</name>
    <name type="common">Wild banana</name>
    <name type="synonym">Musa malaccensis</name>
    <dbReference type="NCBI Taxonomy" id="214687"/>
    <lineage>
        <taxon>Eukaryota</taxon>
        <taxon>Viridiplantae</taxon>
        <taxon>Streptophyta</taxon>
        <taxon>Embryophyta</taxon>
        <taxon>Tracheophyta</taxon>
        <taxon>Spermatophyta</taxon>
        <taxon>Magnoliopsida</taxon>
        <taxon>Liliopsida</taxon>
        <taxon>Zingiberales</taxon>
        <taxon>Musaceae</taxon>
        <taxon>Musa</taxon>
    </lineage>
</organism>
<dbReference type="InterPro" id="IPR003316">
    <property type="entry name" value="E2F_WHTH_DNA-bd_dom"/>
</dbReference>